<comment type="caution">
    <text evidence="2">The sequence shown here is derived from an EMBL/GenBank/DDBJ whole genome shotgun (WGS) entry which is preliminary data.</text>
</comment>
<evidence type="ECO:0000313" key="3">
    <source>
        <dbReference type="Proteomes" id="UP000238196"/>
    </source>
</evidence>
<dbReference type="Proteomes" id="UP000238196">
    <property type="component" value="Unassembled WGS sequence"/>
</dbReference>
<dbReference type="AlphaFoldDB" id="A0A2S5KRY9"/>
<keyword evidence="1" id="KW-1133">Transmembrane helix</keyword>
<gene>
    <name evidence="2" type="ORF">C4K68_09655</name>
</gene>
<proteinExistence type="predicted"/>
<keyword evidence="1" id="KW-0812">Transmembrane</keyword>
<evidence type="ECO:0000313" key="2">
    <source>
        <dbReference type="EMBL" id="PPC77614.1"/>
    </source>
</evidence>
<evidence type="ECO:0000256" key="1">
    <source>
        <dbReference type="SAM" id="Phobius"/>
    </source>
</evidence>
<keyword evidence="1" id="KW-0472">Membrane</keyword>
<sequence>MVVGTMSDEKRKLFSDLPWYLRAQHPSLHGIMSADSVMVFILGGFIALFVPPLWIVILLFVIWDLVATHKKVSRLVLLDRCRRYLGGGKCYASIKRFEKAKDWFK</sequence>
<protein>
    <submittedName>
        <fullName evidence="2">Uncharacterized protein</fullName>
    </submittedName>
</protein>
<organism evidence="2 3">
    <name type="scientific">Proteobacteria bacterium 228</name>
    <dbReference type="NCBI Taxonomy" id="2083153"/>
    <lineage>
        <taxon>Bacteria</taxon>
        <taxon>Pseudomonadati</taxon>
        <taxon>Pseudomonadota</taxon>
    </lineage>
</organism>
<name>A0A2S5KRY9_9PROT</name>
<dbReference type="EMBL" id="PRLP01000029">
    <property type="protein sequence ID" value="PPC77614.1"/>
    <property type="molecule type" value="Genomic_DNA"/>
</dbReference>
<feature type="transmembrane region" description="Helical" evidence="1">
    <location>
        <begin position="37"/>
        <end position="66"/>
    </location>
</feature>
<reference evidence="2 3" key="1">
    <citation type="submission" date="2018-02" db="EMBL/GenBank/DDBJ databases">
        <title>novel marine gammaproteobacteria from coastal saline agro ecosystem.</title>
        <authorList>
            <person name="Krishnan R."/>
            <person name="Ramesh Kumar N."/>
        </authorList>
    </citation>
    <scope>NUCLEOTIDE SEQUENCE [LARGE SCALE GENOMIC DNA]</scope>
    <source>
        <strain evidence="2 3">228</strain>
    </source>
</reference>
<accession>A0A2S5KRY9</accession>